<dbReference type="CDD" id="cd00609">
    <property type="entry name" value="AAT_like"/>
    <property type="match status" value="1"/>
</dbReference>
<dbReference type="Proteomes" id="UP001596083">
    <property type="component" value="Unassembled WGS sequence"/>
</dbReference>
<evidence type="ECO:0000259" key="3">
    <source>
        <dbReference type="Pfam" id="PF00155"/>
    </source>
</evidence>
<evidence type="ECO:0000256" key="2">
    <source>
        <dbReference type="SAM" id="MobiDB-lite"/>
    </source>
</evidence>
<dbReference type="PANTHER" id="PTHR43795">
    <property type="entry name" value="BIFUNCTIONAL ASPARTATE AMINOTRANSFERASE AND GLUTAMATE/ASPARTATE-PREPHENATE AMINOTRANSFERASE-RELATED"/>
    <property type="match status" value="1"/>
</dbReference>
<dbReference type="Gene3D" id="3.90.1150.10">
    <property type="entry name" value="Aspartate Aminotransferase, domain 1"/>
    <property type="match status" value="1"/>
</dbReference>
<evidence type="ECO:0000313" key="4">
    <source>
        <dbReference type="EMBL" id="MFC5724515.1"/>
    </source>
</evidence>
<keyword evidence="4" id="KW-0808">Transferase</keyword>
<feature type="region of interest" description="Disordered" evidence="2">
    <location>
        <begin position="1"/>
        <end position="31"/>
    </location>
</feature>
<dbReference type="SUPFAM" id="SSF53383">
    <property type="entry name" value="PLP-dependent transferases"/>
    <property type="match status" value="1"/>
</dbReference>
<dbReference type="InterPro" id="IPR050478">
    <property type="entry name" value="Ethylene_sulfur-biosynth"/>
</dbReference>
<evidence type="ECO:0000313" key="5">
    <source>
        <dbReference type="Proteomes" id="UP001596083"/>
    </source>
</evidence>
<dbReference type="PRINTS" id="PR00753">
    <property type="entry name" value="ACCSYNTHASE"/>
</dbReference>
<name>A0ABW0ZDX3_9ACTN</name>
<keyword evidence="5" id="KW-1185">Reference proteome</keyword>
<keyword evidence="1" id="KW-0663">Pyridoxal phosphate</keyword>
<dbReference type="EMBL" id="JBHSPB010000029">
    <property type="protein sequence ID" value="MFC5724515.1"/>
    <property type="molecule type" value="Genomic_DNA"/>
</dbReference>
<comment type="caution">
    <text evidence="4">The sequence shown here is derived from an EMBL/GenBank/DDBJ whole genome shotgun (WGS) entry which is preliminary data.</text>
</comment>
<sequence length="498" mass="55264">MATHAKNGKNGKSAKNGKSRAPRSGADGRSPDELLARLAGAADPEHRLALYQELFPDVTNLATAENVLVYPSLRDNVFSRLGVIEQKDAKYAPAYGGDALRQDIAAMLRPVFSDRLDWQDVFGTSGVSAALECLAFALKDGGILRDGDRVLLPAPYWQGFNWCFEQRPGLLCVPVELREAGRENFELTLKDLQRAYRTQPEPPKLLVLTNPHNPLGVNYPKELLEEIHTWALTETGMHIVSDEMYAHSQLTDATPDFVSALALDAYRDIQDARERVHVVWGFAKDFGLSGFKAGVVISKSPVVRSAMTGVKDQQETYSWFSPFASLQQMVIGAMLRTRVGDAPYPLELMKQYRELLSGAFRSVRAELDRGRIPYRYRQGQNTAQFFWLDLRAHLPVTGLAGMSSHSGPYFPQPDEIPGEFARESDSKPGAGLTQPVLFPHIDAREEALRRHLAEHARVQLLPGQLLSCAEPGYFRLCYTAVDTGEVTDAIRRIVAALG</sequence>
<dbReference type="PANTHER" id="PTHR43795:SF39">
    <property type="entry name" value="AMINOTRANSFERASE CLASS I_CLASSII DOMAIN-CONTAINING PROTEIN"/>
    <property type="match status" value="1"/>
</dbReference>
<dbReference type="InterPro" id="IPR015424">
    <property type="entry name" value="PyrdxlP-dep_Trfase"/>
</dbReference>
<dbReference type="InterPro" id="IPR015421">
    <property type="entry name" value="PyrdxlP-dep_Trfase_major"/>
</dbReference>
<dbReference type="InterPro" id="IPR015422">
    <property type="entry name" value="PyrdxlP-dep_Trfase_small"/>
</dbReference>
<reference evidence="5" key="1">
    <citation type="journal article" date="2019" name="Int. J. Syst. Evol. Microbiol.">
        <title>The Global Catalogue of Microorganisms (GCM) 10K type strain sequencing project: providing services to taxonomists for standard genome sequencing and annotation.</title>
        <authorList>
            <consortium name="The Broad Institute Genomics Platform"/>
            <consortium name="The Broad Institute Genome Sequencing Center for Infectious Disease"/>
            <person name="Wu L."/>
            <person name="Ma J."/>
        </authorList>
    </citation>
    <scope>NUCLEOTIDE SEQUENCE [LARGE SCALE GENOMIC DNA]</scope>
    <source>
        <strain evidence="5">CGMCC 4.7304</strain>
    </source>
</reference>
<dbReference type="Gene3D" id="3.40.640.10">
    <property type="entry name" value="Type I PLP-dependent aspartate aminotransferase-like (Major domain)"/>
    <property type="match status" value="1"/>
</dbReference>
<keyword evidence="4" id="KW-0032">Aminotransferase</keyword>
<feature type="domain" description="Aminotransferase class I/classII large" evidence="3">
    <location>
        <begin position="86"/>
        <end position="493"/>
    </location>
</feature>
<evidence type="ECO:0000256" key="1">
    <source>
        <dbReference type="ARBA" id="ARBA00022898"/>
    </source>
</evidence>
<gene>
    <name evidence="4" type="ORF">ACFP1Z_30605</name>
</gene>
<accession>A0ABW0ZDX3</accession>
<proteinExistence type="predicted"/>
<organism evidence="4 5">
    <name type="scientific">Streptomyces gamaensis</name>
    <dbReference type="NCBI Taxonomy" id="1763542"/>
    <lineage>
        <taxon>Bacteria</taxon>
        <taxon>Bacillati</taxon>
        <taxon>Actinomycetota</taxon>
        <taxon>Actinomycetes</taxon>
        <taxon>Kitasatosporales</taxon>
        <taxon>Streptomycetaceae</taxon>
        <taxon>Streptomyces</taxon>
    </lineage>
</organism>
<dbReference type="Pfam" id="PF00155">
    <property type="entry name" value="Aminotran_1_2"/>
    <property type="match status" value="1"/>
</dbReference>
<protein>
    <submittedName>
        <fullName evidence="4">Pyridoxal phosphate-dependent aminotransferase</fullName>
    </submittedName>
</protein>
<dbReference type="InterPro" id="IPR004839">
    <property type="entry name" value="Aminotransferase_I/II_large"/>
</dbReference>
<dbReference type="GO" id="GO:0008483">
    <property type="term" value="F:transaminase activity"/>
    <property type="evidence" value="ECO:0007669"/>
    <property type="project" value="UniProtKB-KW"/>
</dbReference>
<dbReference type="RefSeq" id="WP_390320976.1">
    <property type="nucleotide sequence ID" value="NZ_JBHSPB010000029.1"/>
</dbReference>